<accession>A0ACB8QFE5</accession>
<organism evidence="1 2">
    <name type="scientific">Vararia minispora EC-137</name>
    <dbReference type="NCBI Taxonomy" id="1314806"/>
    <lineage>
        <taxon>Eukaryota</taxon>
        <taxon>Fungi</taxon>
        <taxon>Dikarya</taxon>
        <taxon>Basidiomycota</taxon>
        <taxon>Agaricomycotina</taxon>
        <taxon>Agaricomycetes</taxon>
        <taxon>Russulales</taxon>
        <taxon>Lachnocladiaceae</taxon>
        <taxon>Vararia</taxon>
    </lineage>
</organism>
<dbReference type="EMBL" id="MU273644">
    <property type="protein sequence ID" value="KAI0030021.1"/>
    <property type="molecule type" value="Genomic_DNA"/>
</dbReference>
<reference evidence="1" key="1">
    <citation type="submission" date="2021-02" db="EMBL/GenBank/DDBJ databases">
        <authorList>
            <consortium name="DOE Joint Genome Institute"/>
            <person name="Ahrendt S."/>
            <person name="Looney B.P."/>
            <person name="Miyauchi S."/>
            <person name="Morin E."/>
            <person name="Drula E."/>
            <person name="Courty P.E."/>
            <person name="Chicoki N."/>
            <person name="Fauchery L."/>
            <person name="Kohler A."/>
            <person name="Kuo A."/>
            <person name="Labutti K."/>
            <person name="Pangilinan J."/>
            <person name="Lipzen A."/>
            <person name="Riley R."/>
            <person name="Andreopoulos W."/>
            <person name="He G."/>
            <person name="Johnson J."/>
            <person name="Barry K.W."/>
            <person name="Grigoriev I.V."/>
            <person name="Nagy L."/>
            <person name="Hibbett D."/>
            <person name="Henrissat B."/>
            <person name="Matheny P.B."/>
            <person name="Labbe J."/>
            <person name="Martin F."/>
        </authorList>
    </citation>
    <scope>NUCLEOTIDE SEQUENCE</scope>
    <source>
        <strain evidence="1">EC-137</strain>
    </source>
</reference>
<gene>
    <name evidence="1" type="ORF">K488DRAFT_55137</name>
</gene>
<sequence>MASSNPTQREYALLTVLLVSLLLVFSSNKPTPLSFHTDDIDVSAADSISFSRLSWGSGRVPHSKLVTHVPGWTMIDRLYVLNGTAYIVTTQPKLFPHPKFIMSTGINIDNGPEAVAARLPTDSEIRIISPIEARSLFGTGAGRVQGVTWLVNDPRQFITHYYHWSAELFFGFCRAYSALDPFIPPTGKSALPPPRRMLFTHLDAAHWRDYASMNQWVLRTAFPSIVMEFSGDWEDRAQMGVPFVLDRVLLADRAAAINGENFGRTQRTASEPFALPGSPNWWSTFRNNIIEFAGLNATEGQSTRSRPVITYISRQGWGRRMLIQADHDRLVEELYKLRDAYDYEVNVVSMDKLSRVEQLRMSGRTTIMLGVHGNGLTSLLWMKPSPRSTVMEFFFPGGFAHDYEYTARALGMVHFGYWGNKAFTRPDVPPVAYPEGFQGNEIPINGSVVAKIVQERLALSDEADD</sequence>
<keyword evidence="2" id="KW-1185">Reference proteome</keyword>
<evidence type="ECO:0000313" key="2">
    <source>
        <dbReference type="Proteomes" id="UP000814128"/>
    </source>
</evidence>
<dbReference type="Proteomes" id="UP000814128">
    <property type="component" value="Unassembled WGS sequence"/>
</dbReference>
<evidence type="ECO:0000313" key="1">
    <source>
        <dbReference type="EMBL" id="KAI0030021.1"/>
    </source>
</evidence>
<protein>
    <submittedName>
        <fullName evidence="1">Uncharacterized protein</fullName>
    </submittedName>
</protein>
<comment type="caution">
    <text evidence="1">The sequence shown here is derived from an EMBL/GenBank/DDBJ whole genome shotgun (WGS) entry which is preliminary data.</text>
</comment>
<name>A0ACB8QFE5_9AGAM</name>
<proteinExistence type="predicted"/>
<reference evidence="1" key="2">
    <citation type="journal article" date="2022" name="New Phytol.">
        <title>Evolutionary transition to the ectomycorrhizal habit in the genomes of a hyperdiverse lineage of mushroom-forming fungi.</title>
        <authorList>
            <person name="Looney B."/>
            <person name="Miyauchi S."/>
            <person name="Morin E."/>
            <person name="Drula E."/>
            <person name="Courty P.E."/>
            <person name="Kohler A."/>
            <person name="Kuo A."/>
            <person name="LaButti K."/>
            <person name="Pangilinan J."/>
            <person name="Lipzen A."/>
            <person name="Riley R."/>
            <person name="Andreopoulos W."/>
            <person name="He G."/>
            <person name="Johnson J."/>
            <person name="Nolan M."/>
            <person name="Tritt A."/>
            <person name="Barry K.W."/>
            <person name="Grigoriev I.V."/>
            <person name="Nagy L.G."/>
            <person name="Hibbett D."/>
            <person name="Henrissat B."/>
            <person name="Matheny P.B."/>
            <person name="Labbe J."/>
            <person name="Martin F.M."/>
        </authorList>
    </citation>
    <scope>NUCLEOTIDE SEQUENCE</scope>
    <source>
        <strain evidence="1">EC-137</strain>
    </source>
</reference>